<organism evidence="1 2">
    <name type="scientific">Blautia luti DSM 14534 = JCM 17040</name>
    <dbReference type="NCBI Taxonomy" id="649762"/>
    <lineage>
        <taxon>Bacteria</taxon>
        <taxon>Bacillati</taxon>
        <taxon>Bacillota</taxon>
        <taxon>Clostridia</taxon>
        <taxon>Lachnospirales</taxon>
        <taxon>Lachnospiraceae</taxon>
        <taxon>Blautia</taxon>
    </lineage>
</organism>
<dbReference type="AlphaFoldDB" id="A0A844GHF1"/>
<reference evidence="1 2" key="1">
    <citation type="submission" date="2019-11" db="EMBL/GenBank/DDBJ databases">
        <title>Draft genome sequence of Blautia luti DSM 14534T, isolated from human stool.</title>
        <authorList>
            <person name="Ortiz R."/>
            <person name="Melis-Arcos F."/>
            <person name="Covarrubias P."/>
            <person name="Cardenas J.P."/>
            <person name="Perez-Donoso J."/>
            <person name="Almonacid D."/>
        </authorList>
    </citation>
    <scope>NUCLEOTIDE SEQUENCE [LARGE SCALE GENOMIC DNA]</scope>
    <source>
        <strain evidence="1 2">DSM 14534</strain>
    </source>
</reference>
<sequence>MEIWHLFAPCNMIKNVLINSIADSREKKIPIRKKLEKNADNMGRNNKKKYRIMPEGY</sequence>
<name>A0A844GHF1_9FIRM</name>
<proteinExistence type="predicted"/>
<evidence type="ECO:0000313" key="1">
    <source>
        <dbReference type="EMBL" id="MTD60068.1"/>
    </source>
</evidence>
<comment type="caution">
    <text evidence="1">The sequence shown here is derived from an EMBL/GenBank/DDBJ whole genome shotgun (WGS) entry which is preliminary data.</text>
</comment>
<dbReference type="EMBL" id="WMBC01000001">
    <property type="protein sequence ID" value="MTD60068.1"/>
    <property type="molecule type" value="Genomic_DNA"/>
</dbReference>
<accession>A0A844GHF1</accession>
<dbReference type="Proteomes" id="UP000437824">
    <property type="component" value="Unassembled WGS sequence"/>
</dbReference>
<protein>
    <submittedName>
        <fullName evidence="1">Uncharacterized protein</fullName>
    </submittedName>
</protein>
<gene>
    <name evidence="1" type="ORF">GKZ57_02015</name>
</gene>
<evidence type="ECO:0000313" key="2">
    <source>
        <dbReference type="Proteomes" id="UP000437824"/>
    </source>
</evidence>
<dbReference type="RefSeq" id="WP_154779599.1">
    <property type="nucleotide sequence ID" value="NZ_WMBC01000001.1"/>
</dbReference>